<dbReference type="InterPro" id="IPR052064">
    <property type="entry name" value="Mito_IMP1_subunit"/>
</dbReference>
<accession>A0ABV8EZI0</accession>
<evidence type="ECO:0000256" key="4">
    <source>
        <dbReference type="ARBA" id="ARBA00038445"/>
    </source>
</evidence>
<dbReference type="PANTHER" id="PTHR12383:SF16">
    <property type="entry name" value="MITOCHONDRIAL INNER MEMBRANE PROTEASE SUBUNIT 1"/>
    <property type="match status" value="1"/>
</dbReference>
<comment type="caution">
    <text evidence="6">The sequence shown here is derived from an EMBL/GenBank/DDBJ whole genome shotgun (WGS) entry which is preliminary data.</text>
</comment>
<dbReference type="Gene3D" id="2.10.109.10">
    <property type="entry name" value="Umud Fragment, subunit A"/>
    <property type="match status" value="1"/>
</dbReference>
<dbReference type="PRINTS" id="PR00727">
    <property type="entry name" value="LEADERPTASE"/>
</dbReference>
<keyword evidence="7" id="KW-1185">Reference proteome</keyword>
<dbReference type="InterPro" id="IPR000223">
    <property type="entry name" value="Pept_S26A_signal_pept_1"/>
</dbReference>
<dbReference type="Pfam" id="PF10502">
    <property type="entry name" value="Peptidase_S26"/>
    <property type="match status" value="2"/>
</dbReference>
<gene>
    <name evidence="6" type="ORF">ACFOYY_16850</name>
</gene>
<feature type="domain" description="Peptidase S26" evidence="5">
    <location>
        <begin position="107"/>
        <end position="143"/>
    </location>
</feature>
<dbReference type="EMBL" id="JBHSBC010000014">
    <property type="protein sequence ID" value="MFC3981812.1"/>
    <property type="molecule type" value="Genomic_DNA"/>
</dbReference>
<sequence>MIRTALALVALACLAGWLNRLRRGYLVVTVRGPSMTPTYRHGDRLLVRRRRGGRIRAGEVAVVDLPEWIRPVPGELGPREALRARRVIKRVAAIPGDPVPFPFEGAGAVVPPASLVLLGDNPDGSGDSRQYGYVPADAVVGVVLRPLRDHS</sequence>
<reference evidence="7" key="1">
    <citation type="journal article" date="2019" name="Int. J. Syst. Evol. Microbiol.">
        <title>The Global Catalogue of Microorganisms (GCM) 10K type strain sequencing project: providing services to taxonomists for standard genome sequencing and annotation.</title>
        <authorList>
            <consortium name="The Broad Institute Genomics Platform"/>
            <consortium name="The Broad Institute Genome Sequencing Center for Infectious Disease"/>
            <person name="Wu L."/>
            <person name="Ma J."/>
        </authorList>
    </citation>
    <scope>NUCLEOTIDE SEQUENCE [LARGE SCALE GENOMIC DNA]</scope>
    <source>
        <strain evidence="7">TBRC 7912</strain>
    </source>
</reference>
<evidence type="ECO:0000256" key="3">
    <source>
        <dbReference type="ARBA" id="ARBA00023136"/>
    </source>
</evidence>
<comment type="similarity">
    <text evidence="4">Belongs to the peptidase S26 family. IMP1 subfamily.</text>
</comment>
<evidence type="ECO:0000313" key="7">
    <source>
        <dbReference type="Proteomes" id="UP001595698"/>
    </source>
</evidence>
<dbReference type="CDD" id="cd06530">
    <property type="entry name" value="S26_SPase_I"/>
    <property type="match status" value="1"/>
</dbReference>
<organism evidence="6 7">
    <name type="scientific">Streptosporangium jomthongense</name>
    <dbReference type="NCBI Taxonomy" id="1193683"/>
    <lineage>
        <taxon>Bacteria</taxon>
        <taxon>Bacillati</taxon>
        <taxon>Actinomycetota</taxon>
        <taxon>Actinomycetes</taxon>
        <taxon>Streptosporangiales</taxon>
        <taxon>Streptosporangiaceae</taxon>
        <taxon>Streptosporangium</taxon>
    </lineage>
</organism>
<dbReference type="SUPFAM" id="SSF51306">
    <property type="entry name" value="LexA/Signal peptidase"/>
    <property type="match status" value="1"/>
</dbReference>
<evidence type="ECO:0000256" key="1">
    <source>
        <dbReference type="ARBA" id="ARBA00004401"/>
    </source>
</evidence>
<keyword evidence="2" id="KW-0378">Hydrolase</keyword>
<evidence type="ECO:0000259" key="5">
    <source>
        <dbReference type="Pfam" id="PF10502"/>
    </source>
</evidence>
<evidence type="ECO:0000256" key="2">
    <source>
        <dbReference type="ARBA" id="ARBA00022801"/>
    </source>
</evidence>
<dbReference type="RefSeq" id="WP_386190253.1">
    <property type="nucleotide sequence ID" value="NZ_JBHSBC010000014.1"/>
</dbReference>
<dbReference type="InterPro" id="IPR019533">
    <property type="entry name" value="Peptidase_S26"/>
</dbReference>
<evidence type="ECO:0000313" key="6">
    <source>
        <dbReference type="EMBL" id="MFC3981812.1"/>
    </source>
</evidence>
<protein>
    <submittedName>
        <fullName evidence="6">S26 family signal peptidase</fullName>
    </submittedName>
</protein>
<feature type="domain" description="Peptidase S26" evidence="5">
    <location>
        <begin position="25"/>
        <end position="99"/>
    </location>
</feature>
<dbReference type="InterPro" id="IPR036286">
    <property type="entry name" value="LexA/Signal_pep-like_sf"/>
</dbReference>
<comment type="subcellular location">
    <subcellularLocation>
        <location evidence="1">Cell membrane</location>
        <topology evidence="1">Single-pass type II membrane protein</topology>
    </subcellularLocation>
</comment>
<dbReference type="PANTHER" id="PTHR12383">
    <property type="entry name" value="PROTEASE FAMILY S26 MITOCHONDRIAL INNER MEMBRANE PROTEASE-RELATED"/>
    <property type="match status" value="1"/>
</dbReference>
<proteinExistence type="inferred from homology"/>
<dbReference type="Proteomes" id="UP001595698">
    <property type="component" value="Unassembled WGS sequence"/>
</dbReference>
<keyword evidence="3" id="KW-0472">Membrane</keyword>
<name>A0ABV8EZI0_9ACTN</name>